<evidence type="ECO:0000313" key="1">
    <source>
        <dbReference type="Proteomes" id="UP000887579"/>
    </source>
</evidence>
<dbReference type="WBParaSite" id="ES5_v2.g24753.t1">
    <property type="protein sequence ID" value="ES5_v2.g24753.t1"/>
    <property type="gene ID" value="ES5_v2.g24753"/>
</dbReference>
<protein>
    <submittedName>
        <fullName evidence="2">Uncharacterized protein</fullName>
    </submittedName>
</protein>
<reference evidence="2" key="1">
    <citation type="submission" date="2022-11" db="UniProtKB">
        <authorList>
            <consortium name="WormBaseParasite"/>
        </authorList>
    </citation>
    <scope>IDENTIFICATION</scope>
</reference>
<organism evidence="1 2">
    <name type="scientific">Panagrolaimus sp. ES5</name>
    <dbReference type="NCBI Taxonomy" id="591445"/>
    <lineage>
        <taxon>Eukaryota</taxon>
        <taxon>Metazoa</taxon>
        <taxon>Ecdysozoa</taxon>
        <taxon>Nematoda</taxon>
        <taxon>Chromadorea</taxon>
        <taxon>Rhabditida</taxon>
        <taxon>Tylenchina</taxon>
        <taxon>Panagrolaimomorpha</taxon>
        <taxon>Panagrolaimoidea</taxon>
        <taxon>Panagrolaimidae</taxon>
        <taxon>Panagrolaimus</taxon>
    </lineage>
</organism>
<proteinExistence type="predicted"/>
<sequence>MVTDTSRSDPADIGAFDQHLRDNETLSILRNEVEQKNLELKKTKTKVSELRKLVDQLHTEKEELINQLSVAEDTKFSLDKSSIRARRSANNMDSPSVPIIIPKIELQESQDAENDDQEHNRGNT</sequence>
<evidence type="ECO:0000313" key="2">
    <source>
        <dbReference type="WBParaSite" id="ES5_v2.g24753.t1"/>
    </source>
</evidence>
<name>A0AC34G5H2_9BILA</name>
<dbReference type="Proteomes" id="UP000887579">
    <property type="component" value="Unplaced"/>
</dbReference>
<accession>A0AC34G5H2</accession>